<sequence>MTISPRRIGAIALGLAVAAFAANAGLANSASGDTVCGIASSSERGMLALEGTIVSPVALSGEYRLAIRSSGGGGSSNISQGGYFTANANEATTLGKVLINAGSSYSIDFNVSAGGQKIDCDQDIASLR</sequence>
<dbReference type="OrthoDB" id="7950928at2"/>
<proteinExistence type="predicted"/>
<dbReference type="AlphaFoldDB" id="A0A5B8LSI9"/>
<dbReference type="EMBL" id="CP042304">
    <property type="protein sequence ID" value="QDZ10791.1"/>
    <property type="molecule type" value="Genomic_DNA"/>
</dbReference>
<dbReference type="Gene3D" id="2.60.40.2420">
    <property type="match status" value="1"/>
</dbReference>
<feature type="domain" description="CsgH-like" evidence="2">
    <location>
        <begin position="36"/>
        <end position="120"/>
    </location>
</feature>
<keyword evidence="4" id="KW-1185">Reference proteome</keyword>
<dbReference type="Pfam" id="PF21112">
    <property type="entry name" value="CsgH"/>
    <property type="match status" value="1"/>
</dbReference>
<reference evidence="3 4" key="1">
    <citation type="submission" date="2019-07" db="EMBL/GenBank/DDBJ databases">
        <title>Full genome sequence of Devosia sp. Gsoil 520.</title>
        <authorList>
            <person name="Im W.-T."/>
        </authorList>
    </citation>
    <scope>NUCLEOTIDE SEQUENCE [LARGE SCALE GENOMIC DNA]</scope>
    <source>
        <strain evidence="3 4">Gsoil 520</strain>
    </source>
</reference>
<organism evidence="3 4">
    <name type="scientific">Devosia ginsengisoli</name>
    <dbReference type="NCBI Taxonomy" id="400770"/>
    <lineage>
        <taxon>Bacteria</taxon>
        <taxon>Pseudomonadati</taxon>
        <taxon>Pseudomonadota</taxon>
        <taxon>Alphaproteobacteria</taxon>
        <taxon>Hyphomicrobiales</taxon>
        <taxon>Devosiaceae</taxon>
        <taxon>Devosia</taxon>
    </lineage>
</organism>
<feature type="signal peptide" evidence="1">
    <location>
        <begin position="1"/>
        <end position="24"/>
    </location>
</feature>
<protein>
    <recommendedName>
        <fullName evidence="2">CsgH-like domain-containing protein</fullName>
    </recommendedName>
</protein>
<evidence type="ECO:0000313" key="4">
    <source>
        <dbReference type="Proteomes" id="UP000315364"/>
    </source>
</evidence>
<evidence type="ECO:0000256" key="1">
    <source>
        <dbReference type="SAM" id="SignalP"/>
    </source>
</evidence>
<evidence type="ECO:0000313" key="3">
    <source>
        <dbReference type="EMBL" id="QDZ10791.1"/>
    </source>
</evidence>
<dbReference type="RefSeq" id="WP_146289577.1">
    <property type="nucleotide sequence ID" value="NZ_CP042304.1"/>
</dbReference>
<accession>A0A5B8LSI9</accession>
<evidence type="ECO:0000259" key="2">
    <source>
        <dbReference type="Pfam" id="PF21112"/>
    </source>
</evidence>
<keyword evidence="1" id="KW-0732">Signal</keyword>
<dbReference type="InterPro" id="IPR048632">
    <property type="entry name" value="CsgH-like"/>
</dbReference>
<dbReference type="Proteomes" id="UP000315364">
    <property type="component" value="Chromosome"/>
</dbReference>
<gene>
    <name evidence="3" type="ORF">FPZ08_08520</name>
</gene>
<dbReference type="InterPro" id="IPR047726">
    <property type="entry name" value="CsgH_dom"/>
</dbReference>
<name>A0A5B8LSI9_9HYPH</name>
<dbReference type="NCBIfam" id="NF041112">
    <property type="entry name" value="chap_CsgH_alph"/>
    <property type="match status" value="1"/>
</dbReference>
<dbReference type="KEGG" id="dea:FPZ08_08520"/>
<feature type="chain" id="PRO_5022669838" description="CsgH-like domain-containing protein" evidence="1">
    <location>
        <begin position="25"/>
        <end position="128"/>
    </location>
</feature>
<dbReference type="InterPro" id="IPR053722">
    <property type="entry name" value="Curli_assembly_CsgC/AgfC"/>
</dbReference>